<sequence length="781" mass="87562">MAPPPLLPQPYAYSNQHTRTMHHSNDQDNVIIMTDAGKLIFSRYDDPTKEASLCTICGLIQTLRVATMNDPMLEHGDIQFINTSTSKIGFMHVGSLTLMIISYKESYRKEEEINIVLTEESDCDDDDDNTDTDTDKGGEEEIQTNDNGNLRHYQQCHQPTPTTSPQDPDPCEQYCHTEDYLKLQLEILYSAITFTLNDSILRMLEHDPYLDISYLLGSTTGNLRKLMDELSPPLESESQYTGINENASASNDSGTITSTSSKLCWLLGGVSILSPIPIEVRNTTSKVLATICSRHPSQSILYAILSCDEKRLFGIIQPHASEHQLTSYDLNLVLHYVDSQTALPPQGGEGGHHELWYPLCLPRLSSSGFVHCYTTRMGFDFGRQSQNQNSGRANGNGGRSGSGDLKLTLISQEPSTEEFQALQRTAREIRAELGGRDYLDNQNVLRIYNLDPYSNENSSRGSNGGSVVGEDDLLWERDWSSSSGADIRRSYNRSASSRASEDTPDNINRSIAEEDAGSYNNGQRSNSNQVGKNNSYDDEDERWKKEFGMFLAHFVNKSLSIIDQEELMSNYCDMASLVHFSFRYSAAIRHCDSGNESNGGYLSQLFGPPLNFATKGAGITERRVLQMYEKLNLILRLDQSTGDQNGYNKTVNRIESSNFVDGDSVTVEATMTSYDEKVFRVFENANKKARKMEESLFTQYRPSQLLHEEHPIGNKSCVLLKDNGETYIAMQGEGFEFYGVMPSELGITSSSKDIHILITTLIETIMYKSTDFFITQPLSFL</sequence>
<accession>A0A6S8W4P3</accession>
<reference evidence="4" key="1">
    <citation type="submission" date="2021-01" db="EMBL/GenBank/DDBJ databases">
        <authorList>
            <person name="Corre E."/>
            <person name="Pelletier E."/>
            <person name="Niang G."/>
            <person name="Scheremetjew M."/>
            <person name="Finn R."/>
            <person name="Kale V."/>
            <person name="Holt S."/>
            <person name="Cochrane G."/>
            <person name="Meng A."/>
            <person name="Brown T."/>
            <person name="Cohen L."/>
        </authorList>
    </citation>
    <scope>NUCLEOTIDE SEQUENCE</scope>
    <source>
        <strain evidence="4">MM31A-1</strain>
    </source>
</reference>
<proteinExistence type="predicted"/>
<feature type="compositionally biased region" description="Acidic residues" evidence="1">
    <location>
        <begin position="119"/>
        <end position="132"/>
    </location>
</feature>
<organism evidence="4">
    <name type="scientific">Chaetoceros debilis</name>
    <dbReference type="NCBI Taxonomy" id="122233"/>
    <lineage>
        <taxon>Eukaryota</taxon>
        <taxon>Sar</taxon>
        <taxon>Stramenopiles</taxon>
        <taxon>Ochrophyta</taxon>
        <taxon>Bacillariophyta</taxon>
        <taxon>Coscinodiscophyceae</taxon>
        <taxon>Chaetocerotophycidae</taxon>
        <taxon>Chaetocerotales</taxon>
        <taxon>Chaetocerotaceae</taxon>
        <taxon>Chaetoceros</taxon>
    </lineage>
</organism>
<dbReference type="EMBL" id="HBIO01017922">
    <property type="protein sequence ID" value="CAE0468904.1"/>
    <property type="molecule type" value="Transcribed_RNA"/>
</dbReference>
<feature type="compositionally biased region" description="Low complexity" evidence="1">
    <location>
        <begin position="383"/>
        <end position="393"/>
    </location>
</feature>
<dbReference type="Pfam" id="PF19037">
    <property type="entry name" value="Fuz_longin_2"/>
    <property type="match status" value="1"/>
</dbReference>
<dbReference type="InterPro" id="IPR043971">
    <property type="entry name" value="FUZ/MON1/HPS1_longin_2"/>
</dbReference>
<evidence type="ECO:0000256" key="1">
    <source>
        <dbReference type="SAM" id="MobiDB-lite"/>
    </source>
</evidence>
<dbReference type="GO" id="GO:0016192">
    <property type="term" value="P:vesicle-mediated transport"/>
    <property type="evidence" value="ECO:0007669"/>
    <property type="project" value="InterPro"/>
</dbReference>
<evidence type="ECO:0000313" key="3">
    <source>
        <dbReference type="EMBL" id="CAE0468903.1"/>
    </source>
</evidence>
<feature type="compositionally biased region" description="Polar residues" evidence="1">
    <location>
        <begin position="518"/>
        <end position="534"/>
    </location>
</feature>
<dbReference type="GO" id="GO:0006623">
    <property type="term" value="P:protein targeting to vacuole"/>
    <property type="evidence" value="ECO:0007669"/>
    <property type="project" value="InterPro"/>
</dbReference>
<evidence type="ECO:0000313" key="4">
    <source>
        <dbReference type="EMBL" id="CAE0468904.1"/>
    </source>
</evidence>
<gene>
    <name evidence="3" type="ORF">CDEB00056_LOCUS13756</name>
    <name evidence="4" type="ORF">CDEB00056_LOCUS13757</name>
</gene>
<dbReference type="AlphaFoldDB" id="A0A6S8W4P3"/>
<dbReference type="PANTHER" id="PTHR13027:SF7">
    <property type="entry name" value="VACUOLAR FUSION PROTEIN MON1 HOMOLOG"/>
    <property type="match status" value="1"/>
</dbReference>
<dbReference type="EMBL" id="HBIO01017921">
    <property type="protein sequence ID" value="CAE0468903.1"/>
    <property type="molecule type" value="Transcribed_RNA"/>
</dbReference>
<feature type="region of interest" description="Disordered" evidence="1">
    <location>
        <begin position="383"/>
        <end position="405"/>
    </location>
</feature>
<dbReference type="InterPro" id="IPR004353">
    <property type="entry name" value="Mon1"/>
</dbReference>
<dbReference type="PANTHER" id="PTHR13027">
    <property type="entry name" value="SAND PROTEIN-RELATED"/>
    <property type="match status" value="1"/>
</dbReference>
<feature type="region of interest" description="Disordered" evidence="1">
    <location>
        <begin position="119"/>
        <end position="170"/>
    </location>
</feature>
<feature type="region of interest" description="Disordered" evidence="1">
    <location>
        <begin position="484"/>
        <end position="537"/>
    </location>
</feature>
<evidence type="ECO:0000259" key="2">
    <source>
        <dbReference type="Pfam" id="PF19037"/>
    </source>
</evidence>
<protein>
    <recommendedName>
        <fullName evidence="2">FUZ/MON1/HPS1 second Longin domain-containing protein</fullName>
    </recommendedName>
</protein>
<feature type="domain" description="FUZ/MON1/HPS1 second Longin" evidence="2">
    <location>
        <begin position="300"/>
        <end position="375"/>
    </location>
</feature>
<name>A0A6S8W4P3_9STRA</name>